<evidence type="ECO:0000313" key="3">
    <source>
        <dbReference type="Proteomes" id="UP000198824"/>
    </source>
</evidence>
<dbReference type="GO" id="GO:0005524">
    <property type="term" value="F:ATP binding"/>
    <property type="evidence" value="ECO:0007669"/>
    <property type="project" value="InterPro"/>
</dbReference>
<protein>
    <submittedName>
        <fullName evidence="2">Hpr(Ser) kinase/phosphatase</fullName>
    </submittedName>
</protein>
<dbReference type="Gene3D" id="3.40.50.300">
    <property type="entry name" value="P-loop containing nucleotide triphosphate hydrolases"/>
    <property type="match status" value="1"/>
</dbReference>
<gene>
    <name evidence="2" type="ORF">SAMN05192580_2327</name>
</gene>
<proteinExistence type="predicted"/>
<keyword evidence="2" id="KW-0418">Kinase</keyword>
<dbReference type="Proteomes" id="UP000198824">
    <property type="component" value="Unassembled WGS sequence"/>
</dbReference>
<dbReference type="AlphaFoldDB" id="A0A1I6L686"/>
<dbReference type="EMBL" id="FOZG01000002">
    <property type="protein sequence ID" value="SFR98748.1"/>
    <property type="molecule type" value="Genomic_DNA"/>
</dbReference>
<reference evidence="2 3" key="1">
    <citation type="submission" date="2016-10" db="EMBL/GenBank/DDBJ databases">
        <authorList>
            <person name="de Groot N.N."/>
        </authorList>
    </citation>
    <scope>NUCLEOTIDE SEQUENCE [LARGE SCALE GENOMIC DNA]</scope>
    <source>
        <strain evidence="2 3">S5-249</strain>
    </source>
</reference>
<evidence type="ECO:0000259" key="1">
    <source>
        <dbReference type="Pfam" id="PF07475"/>
    </source>
</evidence>
<keyword evidence="3" id="KW-1185">Reference proteome</keyword>
<feature type="domain" description="HPr kinase/phosphorylase C-terminal" evidence="1">
    <location>
        <begin position="8"/>
        <end position="86"/>
    </location>
</feature>
<dbReference type="STRING" id="1166337.SAMN05192580_2327"/>
<keyword evidence="2" id="KW-0808">Transferase</keyword>
<dbReference type="CDD" id="cd01918">
    <property type="entry name" value="HprK_C"/>
    <property type="match status" value="1"/>
</dbReference>
<sequence length="145" mass="15090">MRKPTLSSETIHASCVALAGGAVLLAGRSGAGKSDLALRLIDRGAQLVSDDYTLLRRVGGRLVGSAPATIAGRIEVRGLGIVDMPHLAEAEVRLIVLLDEPVVRMPERAVRQFAGVDLPAVALAPLEASAPIKVELALARFGLPA</sequence>
<dbReference type="OrthoDB" id="8326226at2"/>
<dbReference type="PANTHER" id="PTHR30305:SF1">
    <property type="entry name" value="HPR KINASE_PHOSPHORYLASE"/>
    <property type="match status" value="1"/>
</dbReference>
<dbReference type="SUPFAM" id="SSF53795">
    <property type="entry name" value="PEP carboxykinase-like"/>
    <property type="match status" value="1"/>
</dbReference>
<name>A0A1I6L686_9SPHN</name>
<organism evidence="2 3">
    <name type="scientific">Sphingomonas jatrophae</name>
    <dbReference type="NCBI Taxonomy" id="1166337"/>
    <lineage>
        <taxon>Bacteria</taxon>
        <taxon>Pseudomonadati</taxon>
        <taxon>Pseudomonadota</taxon>
        <taxon>Alphaproteobacteria</taxon>
        <taxon>Sphingomonadales</taxon>
        <taxon>Sphingomonadaceae</taxon>
        <taxon>Sphingomonas</taxon>
    </lineage>
</organism>
<dbReference type="GO" id="GO:0000155">
    <property type="term" value="F:phosphorelay sensor kinase activity"/>
    <property type="evidence" value="ECO:0007669"/>
    <property type="project" value="InterPro"/>
</dbReference>
<evidence type="ECO:0000313" key="2">
    <source>
        <dbReference type="EMBL" id="SFR98748.1"/>
    </source>
</evidence>
<dbReference type="InterPro" id="IPR011104">
    <property type="entry name" value="Hpr_kin/Pase_C"/>
</dbReference>
<dbReference type="Pfam" id="PF07475">
    <property type="entry name" value="Hpr_kinase_C"/>
    <property type="match status" value="1"/>
</dbReference>
<dbReference type="RefSeq" id="WP_093314714.1">
    <property type="nucleotide sequence ID" value="NZ_FOZG01000002.1"/>
</dbReference>
<accession>A0A1I6L686</accession>
<dbReference type="GO" id="GO:0006109">
    <property type="term" value="P:regulation of carbohydrate metabolic process"/>
    <property type="evidence" value="ECO:0007669"/>
    <property type="project" value="InterPro"/>
</dbReference>
<dbReference type="PANTHER" id="PTHR30305">
    <property type="entry name" value="PROTEIN YJDM-RELATED"/>
    <property type="match status" value="1"/>
</dbReference>
<dbReference type="InterPro" id="IPR027417">
    <property type="entry name" value="P-loop_NTPase"/>
</dbReference>